<protein>
    <submittedName>
        <fullName evidence="2">Uncharacterized protein</fullName>
    </submittedName>
</protein>
<organism evidence="2 3">
    <name type="scientific">Sphingobacterium thermophilum</name>
    <dbReference type="NCBI Taxonomy" id="768534"/>
    <lineage>
        <taxon>Bacteria</taxon>
        <taxon>Pseudomonadati</taxon>
        <taxon>Bacteroidota</taxon>
        <taxon>Sphingobacteriia</taxon>
        <taxon>Sphingobacteriales</taxon>
        <taxon>Sphingobacteriaceae</taxon>
        <taxon>Sphingobacterium</taxon>
    </lineage>
</organism>
<name>A0ABP8QRT8_9SPHI</name>
<feature type="transmembrane region" description="Helical" evidence="1">
    <location>
        <begin position="229"/>
        <end position="247"/>
    </location>
</feature>
<evidence type="ECO:0000313" key="3">
    <source>
        <dbReference type="Proteomes" id="UP001500394"/>
    </source>
</evidence>
<gene>
    <name evidence="2" type="ORF">GCM10023173_00290</name>
</gene>
<dbReference type="Proteomes" id="UP001500394">
    <property type="component" value="Unassembled WGS sequence"/>
</dbReference>
<keyword evidence="1" id="KW-0472">Membrane</keyword>
<keyword evidence="3" id="KW-1185">Reference proteome</keyword>
<evidence type="ECO:0000313" key="2">
    <source>
        <dbReference type="EMBL" id="GAA4509776.1"/>
    </source>
</evidence>
<keyword evidence="1" id="KW-1133">Transmembrane helix</keyword>
<dbReference type="EMBL" id="BAABGR010000002">
    <property type="protein sequence ID" value="GAA4509776.1"/>
    <property type="molecule type" value="Genomic_DNA"/>
</dbReference>
<reference evidence="3" key="1">
    <citation type="journal article" date="2019" name="Int. J. Syst. Evol. Microbiol.">
        <title>The Global Catalogue of Microorganisms (GCM) 10K type strain sequencing project: providing services to taxonomists for standard genome sequencing and annotation.</title>
        <authorList>
            <consortium name="The Broad Institute Genomics Platform"/>
            <consortium name="The Broad Institute Genome Sequencing Center for Infectious Disease"/>
            <person name="Wu L."/>
            <person name="Ma J."/>
        </authorList>
    </citation>
    <scope>NUCLEOTIDE SEQUENCE [LARGE SCALE GENOMIC DNA]</scope>
    <source>
        <strain evidence="3">JCM 17858</strain>
    </source>
</reference>
<accession>A0ABP8QRT8</accession>
<keyword evidence="1" id="KW-0812">Transmembrane</keyword>
<sequence>MKEKNTYNEALGGNNLPDSLRVNPFTVPENFFDDQARSILSQIDIEKAAKAHDKEPFTVPEGYFETLEDRIFTKIKEADLKDKVPTDGFAVPAAYFDNLTQDIEARIAEEKLKTVVPSLAYKVPENYFEEAENDIYAKIYELKLRDSIGTTDGFAVPENYFEESAAAIEANIHAEKWVKTLGKETPYTVPVGYFEKSADAILTKTIGADKQDTPVRTLPSRRIIAWKKYVAAAAALFLVGVGSYIGLSSLNRDKEVSTYAHTDLNLDNVSDEEILNYLAQVSDGADLIQLTQLVSDSNQESIQLDADIEAEDIEEYLNYML</sequence>
<evidence type="ECO:0000256" key="1">
    <source>
        <dbReference type="SAM" id="Phobius"/>
    </source>
</evidence>
<dbReference type="RefSeq" id="WP_345062965.1">
    <property type="nucleotide sequence ID" value="NZ_BAABGR010000002.1"/>
</dbReference>
<proteinExistence type="predicted"/>
<comment type="caution">
    <text evidence="2">The sequence shown here is derived from an EMBL/GenBank/DDBJ whole genome shotgun (WGS) entry which is preliminary data.</text>
</comment>